<dbReference type="Gene3D" id="1.10.10.10">
    <property type="entry name" value="Winged helix-like DNA-binding domain superfamily/Winged helix DNA-binding domain"/>
    <property type="match status" value="1"/>
</dbReference>
<dbReference type="CDD" id="cd00090">
    <property type="entry name" value="HTH_ARSR"/>
    <property type="match status" value="1"/>
</dbReference>
<dbReference type="Pfam" id="PF09339">
    <property type="entry name" value="HTH_IclR"/>
    <property type="match status" value="1"/>
</dbReference>
<gene>
    <name evidence="2" type="ORF">BET99_04575</name>
</gene>
<dbReference type="Proteomes" id="UP000183615">
    <property type="component" value="Unassembled WGS sequence"/>
</dbReference>
<dbReference type="InterPro" id="IPR036390">
    <property type="entry name" value="WH_DNA-bd_sf"/>
</dbReference>
<dbReference type="GO" id="GO:0003677">
    <property type="term" value="F:DNA binding"/>
    <property type="evidence" value="ECO:0007669"/>
    <property type="project" value="InterPro"/>
</dbReference>
<protein>
    <recommendedName>
        <fullName evidence="1">HTH iclR-type domain-containing protein</fullName>
    </recommendedName>
</protein>
<dbReference type="InterPro" id="IPR005471">
    <property type="entry name" value="Tscrpt_reg_IclR_N"/>
</dbReference>
<sequence length="178" mass="19972">MAKELDPLTEKSITTYLGTSLEPQTITEISRSLDIGRNTVAKYLELLRYQGLVEQRIVGQAKLWSLTHTPFNSDKYGFSIRNLEGKHLYSYGAKSLSQFGFSEDTFQGKTTSEVLGDNYKDVDEMALQTIKTGEPTVCKKRYETSRGRGEVIQYFFPNIGSDGNIKGTIGFAMVSKIE</sequence>
<accession>A0A1J5U1H2</accession>
<dbReference type="SUPFAM" id="SSF46785">
    <property type="entry name" value="Winged helix' DNA-binding domain"/>
    <property type="match status" value="1"/>
</dbReference>
<dbReference type="InterPro" id="IPR036388">
    <property type="entry name" value="WH-like_DNA-bd_sf"/>
</dbReference>
<proteinExistence type="predicted"/>
<dbReference type="AlphaFoldDB" id="A0A1J5U1H2"/>
<evidence type="ECO:0000259" key="1">
    <source>
        <dbReference type="Pfam" id="PF09339"/>
    </source>
</evidence>
<comment type="caution">
    <text evidence="2">The sequence shown here is derived from an EMBL/GenBank/DDBJ whole genome shotgun (WGS) entry which is preliminary data.</text>
</comment>
<organism evidence="2 3">
    <name type="scientific">Marine Group III euryarchaeote CG-Epi2</name>
    <dbReference type="NCBI Taxonomy" id="1888996"/>
    <lineage>
        <taxon>Archaea</taxon>
        <taxon>Methanobacteriati</taxon>
        <taxon>Thermoplasmatota</taxon>
        <taxon>Thermoplasmata</taxon>
        <taxon>Candidatus Thermoprofundales</taxon>
    </lineage>
</organism>
<reference evidence="2 3" key="1">
    <citation type="submission" date="2016-08" db="EMBL/GenBank/DDBJ databases">
        <title>New Insights into Marine Group III Euryarchaeota, from dark to light.</title>
        <authorList>
            <person name="Haro-Moreno J.M."/>
            <person name="Rodriguez-Valera F."/>
            <person name="Lopez-Garcia P."/>
            <person name="Moreira D."/>
            <person name="Martin-Cuadrado A.B."/>
        </authorList>
    </citation>
    <scope>NUCLEOTIDE SEQUENCE [LARGE SCALE GENOMIC DNA]</scope>
    <source>
        <strain evidence="2">CG-Epi2</strain>
    </source>
</reference>
<evidence type="ECO:0000313" key="2">
    <source>
        <dbReference type="EMBL" id="OIR22360.1"/>
    </source>
</evidence>
<dbReference type="GO" id="GO:0006355">
    <property type="term" value="P:regulation of DNA-templated transcription"/>
    <property type="evidence" value="ECO:0007669"/>
    <property type="project" value="InterPro"/>
</dbReference>
<dbReference type="InterPro" id="IPR011991">
    <property type="entry name" value="ArsR-like_HTH"/>
</dbReference>
<feature type="domain" description="HTH iclR-type" evidence="1">
    <location>
        <begin position="16"/>
        <end position="55"/>
    </location>
</feature>
<name>A0A1J5U1H2_9ARCH</name>
<dbReference type="EMBL" id="MIYZ01000016">
    <property type="protein sequence ID" value="OIR22360.1"/>
    <property type="molecule type" value="Genomic_DNA"/>
</dbReference>
<evidence type="ECO:0000313" key="3">
    <source>
        <dbReference type="Proteomes" id="UP000183615"/>
    </source>
</evidence>